<name>A0A0R3UIV8_MESCO</name>
<gene>
    <name evidence="2" type="ORF">MCOS_LOCUS7398</name>
</gene>
<accession>A0A0R3UIV8</accession>
<dbReference type="Proteomes" id="UP000267029">
    <property type="component" value="Unassembled WGS sequence"/>
</dbReference>
<feature type="region of interest" description="Disordered" evidence="1">
    <location>
        <begin position="126"/>
        <end position="151"/>
    </location>
</feature>
<dbReference type="AlphaFoldDB" id="A0A0R3UIV8"/>
<evidence type="ECO:0000313" key="2">
    <source>
        <dbReference type="EMBL" id="VDD81395.1"/>
    </source>
</evidence>
<evidence type="ECO:0000256" key="1">
    <source>
        <dbReference type="SAM" id="MobiDB-lite"/>
    </source>
</evidence>
<keyword evidence="3" id="KW-1185">Reference proteome</keyword>
<evidence type="ECO:0000313" key="3">
    <source>
        <dbReference type="Proteomes" id="UP000267029"/>
    </source>
</evidence>
<reference evidence="2 3" key="1">
    <citation type="submission" date="2018-10" db="EMBL/GenBank/DDBJ databases">
        <authorList>
            <consortium name="Pathogen Informatics"/>
        </authorList>
    </citation>
    <scope>NUCLEOTIDE SEQUENCE [LARGE SCALE GENOMIC DNA]</scope>
</reference>
<dbReference type="EMBL" id="UXSR01005360">
    <property type="protein sequence ID" value="VDD81395.1"/>
    <property type="molecule type" value="Genomic_DNA"/>
</dbReference>
<protein>
    <submittedName>
        <fullName evidence="2">Uncharacterized protein</fullName>
    </submittedName>
</protein>
<proteinExistence type="predicted"/>
<organism evidence="2 3">
    <name type="scientific">Mesocestoides corti</name>
    <name type="common">Flatworm</name>
    <dbReference type="NCBI Taxonomy" id="53468"/>
    <lineage>
        <taxon>Eukaryota</taxon>
        <taxon>Metazoa</taxon>
        <taxon>Spiralia</taxon>
        <taxon>Lophotrochozoa</taxon>
        <taxon>Platyhelminthes</taxon>
        <taxon>Cestoda</taxon>
        <taxon>Eucestoda</taxon>
        <taxon>Cyclophyllidea</taxon>
        <taxon>Mesocestoididae</taxon>
        <taxon>Mesocestoides</taxon>
    </lineage>
</organism>
<sequence length="208" mass="23150">MRLLRGVKCVHRQSLDCCSDGLGARPRAAAYWRSTSNVVMALRARNNAPELKYHLTYCTVDSPASNLTTTVDISAAGLVSIDGLKLMPTFVECLENLEVLSVDGNPFDFESSRTSKDMFKEELSKYLSEPDTGNRERHSAKLRKSSTIGDNSEDVMREMESQFLSFEALSDIYTDRLTKWVRLTKALEFSKTAKPHVNAAPEDSGEGS</sequence>